<name>A0A645BQZ1_9ZZZZ</name>
<comment type="caution">
    <text evidence="1">The sequence shown here is derived from an EMBL/GenBank/DDBJ whole genome shotgun (WGS) entry which is preliminary data.</text>
</comment>
<protein>
    <submittedName>
        <fullName evidence="1">Uncharacterized protein</fullName>
    </submittedName>
</protein>
<reference evidence="1" key="1">
    <citation type="submission" date="2019-08" db="EMBL/GenBank/DDBJ databases">
        <authorList>
            <person name="Kucharzyk K."/>
            <person name="Murdoch R.W."/>
            <person name="Higgins S."/>
            <person name="Loffler F."/>
        </authorList>
    </citation>
    <scope>NUCLEOTIDE SEQUENCE</scope>
</reference>
<dbReference type="EMBL" id="VSSQ01021931">
    <property type="protein sequence ID" value="MPM67860.1"/>
    <property type="molecule type" value="Genomic_DNA"/>
</dbReference>
<evidence type="ECO:0000313" key="1">
    <source>
        <dbReference type="EMBL" id="MPM67860.1"/>
    </source>
</evidence>
<gene>
    <name evidence="1" type="ORF">SDC9_114785</name>
</gene>
<dbReference type="AlphaFoldDB" id="A0A645BQZ1"/>
<proteinExistence type="predicted"/>
<organism evidence="1">
    <name type="scientific">bioreactor metagenome</name>
    <dbReference type="NCBI Taxonomy" id="1076179"/>
    <lineage>
        <taxon>unclassified sequences</taxon>
        <taxon>metagenomes</taxon>
        <taxon>ecological metagenomes</taxon>
    </lineage>
</organism>
<sequence>MNKKMVLIEGEVTFKIRVATLVNEEIAKDEERAKAILEDLGYKDLDCFSECEVDYDNEVPVLLNEETCSKYFNDNLSRDTWKEIIQISKNLNGEIE</sequence>
<accession>A0A645BQZ1</accession>